<feature type="region of interest" description="Disordered" evidence="1">
    <location>
        <begin position="16"/>
        <end position="44"/>
    </location>
</feature>
<reference evidence="2 3" key="1">
    <citation type="journal article" date="2020" name="Nature">
        <title>Six reference-quality genomes reveal evolution of bat adaptations.</title>
        <authorList>
            <person name="Jebb D."/>
            <person name="Huang Z."/>
            <person name="Pippel M."/>
            <person name="Hughes G.M."/>
            <person name="Lavrichenko K."/>
            <person name="Devanna P."/>
            <person name="Winkler S."/>
            <person name="Jermiin L.S."/>
            <person name="Skirmuntt E.C."/>
            <person name="Katzourakis A."/>
            <person name="Burkitt-Gray L."/>
            <person name="Ray D.A."/>
            <person name="Sullivan K.A.M."/>
            <person name="Roscito J.G."/>
            <person name="Kirilenko B.M."/>
            <person name="Davalos L.M."/>
            <person name="Corthals A.P."/>
            <person name="Power M.L."/>
            <person name="Jones G."/>
            <person name="Ransome R.D."/>
            <person name="Dechmann D.K.N."/>
            <person name="Locatelli A.G."/>
            <person name="Puechmaille S.J."/>
            <person name="Fedrigo O."/>
            <person name="Jarvis E.D."/>
            <person name="Hiller M."/>
            <person name="Vernes S.C."/>
            <person name="Myers E.W."/>
            <person name="Teeling E.C."/>
        </authorList>
    </citation>
    <scope>NUCLEOTIDE SEQUENCE [LARGE SCALE GENOMIC DNA]</scope>
    <source>
        <strain evidence="2">Bat1K_MPI-CBG_1</strain>
    </source>
</reference>
<name>A0A834DFT3_9CHIR</name>
<comment type="caution">
    <text evidence="2">The sequence shown here is derived from an EMBL/GenBank/DDBJ whole genome shotgun (WGS) entry which is preliminary data.</text>
</comment>
<organism evidence="2 3">
    <name type="scientific">Phyllostomus discolor</name>
    <name type="common">pale spear-nosed bat</name>
    <dbReference type="NCBI Taxonomy" id="89673"/>
    <lineage>
        <taxon>Eukaryota</taxon>
        <taxon>Metazoa</taxon>
        <taxon>Chordata</taxon>
        <taxon>Craniata</taxon>
        <taxon>Vertebrata</taxon>
        <taxon>Euteleostomi</taxon>
        <taxon>Mammalia</taxon>
        <taxon>Eutheria</taxon>
        <taxon>Laurasiatheria</taxon>
        <taxon>Chiroptera</taxon>
        <taxon>Yangochiroptera</taxon>
        <taxon>Phyllostomidae</taxon>
        <taxon>Phyllostominae</taxon>
        <taxon>Phyllostomus</taxon>
    </lineage>
</organism>
<dbReference type="AlphaFoldDB" id="A0A834DFT3"/>
<gene>
    <name evidence="2" type="ORF">HJG60_008703</name>
</gene>
<sequence length="220" mass="23845">MVELLTAADVGKPQSVISPFRKGGTHATLGQGQSSWPSPPPTNHGDHVQHLLTAPHMSEGDHYNTRHLKSAPSLLRVVVTSEVHLVLPLLLASLVNCSKAHWPDGECRVCVIMHHPGPLWLGPPAGLEKPSVGHSRECTEGPARQWCLCCACVELSIPLVSLRAEFLPLVLQVPRTHPSLQGLGEGALTWGQEPPCGHGLLQDVCQVWRFALLLKGVYPR</sequence>
<dbReference type="Proteomes" id="UP000664940">
    <property type="component" value="Unassembled WGS sequence"/>
</dbReference>
<evidence type="ECO:0000313" key="3">
    <source>
        <dbReference type="Proteomes" id="UP000664940"/>
    </source>
</evidence>
<protein>
    <submittedName>
        <fullName evidence="2">Uncharacterized protein</fullName>
    </submittedName>
</protein>
<evidence type="ECO:0000256" key="1">
    <source>
        <dbReference type="SAM" id="MobiDB-lite"/>
    </source>
</evidence>
<proteinExistence type="predicted"/>
<dbReference type="EMBL" id="JABVXQ010000013">
    <property type="protein sequence ID" value="KAF6081655.1"/>
    <property type="molecule type" value="Genomic_DNA"/>
</dbReference>
<evidence type="ECO:0000313" key="2">
    <source>
        <dbReference type="EMBL" id="KAF6081655.1"/>
    </source>
</evidence>
<accession>A0A834DFT3</accession>